<organism evidence="4 5">
    <name type="scientific">Meiothermus granaticius NBRC 107808</name>
    <dbReference type="NCBI Taxonomy" id="1227551"/>
    <lineage>
        <taxon>Bacteria</taxon>
        <taxon>Thermotogati</taxon>
        <taxon>Deinococcota</taxon>
        <taxon>Deinococci</taxon>
        <taxon>Thermales</taxon>
        <taxon>Thermaceae</taxon>
        <taxon>Meiothermus</taxon>
    </lineage>
</organism>
<dbReference type="EC" id="3.2.1.14" evidence="4"/>
<dbReference type="InterPro" id="IPR013783">
    <property type="entry name" value="Ig-like_fold"/>
</dbReference>
<dbReference type="SUPFAM" id="SSF49265">
    <property type="entry name" value="Fibronectin type III"/>
    <property type="match status" value="2"/>
</dbReference>
<protein>
    <submittedName>
        <fullName evidence="4">Chitinase A1</fullName>
        <ecNumber evidence="4">3.2.1.14</ecNumber>
    </submittedName>
</protein>
<evidence type="ECO:0000313" key="5">
    <source>
        <dbReference type="Proteomes" id="UP000266178"/>
    </source>
</evidence>
<dbReference type="Pfam" id="PF09118">
    <property type="entry name" value="GO-like_E_set"/>
    <property type="match status" value="1"/>
</dbReference>
<accession>A0A399F7S0</accession>
<dbReference type="SUPFAM" id="SSF50965">
    <property type="entry name" value="Galactose oxidase, central domain"/>
    <property type="match status" value="1"/>
</dbReference>
<dbReference type="GO" id="GO:0008843">
    <property type="term" value="F:endochitinase activity"/>
    <property type="evidence" value="ECO:0007669"/>
    <property type="project" value="UniProtKB-EC"/>
</dbReference>
<dbReference type="InterPro" id="IPR036116">
    <property type="entry name" value="FN3_sf"/>
</dbReference>
<dbReference type="Gene3D" id="2.130.10.80">
    <property type="entry name" value="Galactose oxidase/kelch, beta-propeller"/>
    <property type="match status" value="1"/>
</dbReference>
<dbReference type="OrthoDB" id="8673369at2"/>
<keyword evidence="4" id="KW-0378">Hydrolase</keyword>
<dbReference type="InterPro" id="IPR003961">
    <property type="entry name" value="FN3_dom"/>
</dbReference>
<dbReference type="Gene3D" id="2.60.40.10">
    <property type="entry name" value="Immunoglobulins"/>
    <property type="match status" value="4"/>
</dbReference>
<dbReference type="Pfam" id="PF07250">
    <property type="entry name" value="Glyoxal_oxid_N"/>
    <property type="match status" value="1"/>
</dbReference>
<keyword evidence="1 2" id="KW-0732">Signal</keyword>
<dbReference type="InterPro" id="IPR011043">
    <property type="entry name" value="Gal_Oxase/kelch_b-propeller"/>
</dbReference>
<proteinExistence type="predicted"/>
<keyword evidence="5" id="KW-1185">Reference proteome</keyword>
<dbReference type="PANTHER" id="PTHR32208">
    <property type="entry name" value="SECRETED PROTEIN-RELATED"/>
    <property type="match status" value="1"/>
</dbReference>
<dbReference type="CDD" id="cd00063">
    <property type="entry name" value="FN3"/>
    <property type="match status" value="2"/>
</dbReference>
<dbReference type="InterPro" id="IPR014756">
    <property type="entry name" value="Ig_E-set"/>
</dbReference>
<dbReference type="PANTHER" id="PTHR32208:SF21">
    <property type="entry name" value="LOW QUALITY PROTEIN: ALDEHYDE OXIDASE GLOX-LIKE"/>
    <property type="match status" value="1"/>
</dbReference>
<comment type="caution">
    <text evidence="4">The sequence shown here is derived from an EMBL/GenBank/DDBJ whole genome shotgun (WGS) entry which is preliminary data.</text>
</comment>
<dbReference type="EMBL" id="QWLB01000024">
    <property type="protein sequence ID" value="RIH92150.1"/>
    <property type="molecule type" value="Genomic_DNA"/>
</dbReference>
<evidence type="ECO:0000259" key="3">
    <source>
        <dbReference type="PROSITE" id="PS50853"/>
    </source>
</evidence>
<evidence type="ECO:0000313" key="4">
    <source>
        <dbReference type="EMBL" id="RIH92150.1"/>
    </source>
</evidence>
<reference evidence="4 5" key="1">
    <citation type="submission" date="2018-08" db="EMBL/GenBank/DDBJ databases">
        <title>Meiothermus granaticius genome AF-68 sequencing project.</title>
        <authorList>
            <person name="Da Costa M.S."/>
            <person name="Albuquerque L."/>
            <person name="Raposo P."/>
            <person name="Froufe H.J.C."/>
            <person name="Barroso C.S."/>
            <person name="Egas C."/>
        </authorList>
    </citation>
    <scope>NUCLEOTIDE SEQUENCE [LARGE SCALE GENOMIC DNA]</scope>
    <source>
        <strain evidence="4 5">AF-68</strain>
    </source>
</reference>
<dbReference type="AlphaFoldDB" id="A0A399F7S0"/>
<dbReference type="Proteomes" id="UP000266178">
    <property type="component" value="Unassembled WGS sequence"/>
</dbReference>
<dbReference type="Pfam" id="PF00041">
    <property type="entry name" value="fn3"/>
    <property type="match status" value="2"/>
</dbReference>
<dbReference type="RefSeq" id="WP_119357410.1">
    <property type="nucleotide sequence ID" value="NZ_BJXM01000005.1"/>
</dbReference>
<dbReference type="PROSITE" id="PS50853">
    <property type="entry name" value="FN3"/>
    <property type="match status" value="3"/>
</dbReference>
<dbReference type="SUPFAM" id="SSF81296">
    <property type="entry name" value="E set domains"/>
    <property type="match status" value="1"/>
</dbReference>
<feature type="chain" id="PRO_5030071842" evidence="2">
    <location>
        <begin position="26"/>
        <end position="933"/>
    </location>
</feature>
<dbReference type="InterPro" id="IPR015202">
    <property type="entry name" value="GO-like_E_set"/>
</dbReference>
<feature type="domain" description="Fibronectin type-III" evidence="3">
    <location>
        <begin position="27"/>
        <end position="118"/>
    </location>
</feature>
<dbReference type="CDD" id="cd02851">
    <property type="entry name" value="E_set_GO_C"/>
    <property type="match status" value="1"/>
</dbReference>
<dbReference type="SMART" id="SM00060">
    <property type="entry name" value="FN3"/>
    <property type="match status" value="3"/>
</dbReference>
<evidence type="ECO:0000256" key="2">
    <source>
        <dbReference type="SAM" id="SignalP"/>
    </source>
</evidence>
<evidence type="ECO:0000256" key="1">
    <source>
        <dbReference type="ARBA" id="ARBA00022729"/>
    </source>
</evidence>
<gene>
    <name evidence="4" type="primary">chiA1</name>
    <name evidence="4" type="ORF">Mgrana_01929</name>
</gene>
<feature type="domain" description="Fibronectin type-III" evidence="3">
    <location>
        <begin position="124"/>
        <end position="214"/>
    </location>
</feature>
<dbReference type="PROSITE" id="PS51257">
    <property type="entry name" value="PROKAR_LIPOPROTEIN"/>
    <property type="match status" value="1"/>
</dbReference>
<sequence>MKQAVRTAWVFGFLLLFLASCTPPAQPPSAPTGFTATNTASGISLSWNAVPGATGYTLQRKTASAAYADLPGAANLSGTTYTDTGLSPSTTYTYRIAAKNAAGSSPYVESAPVVTPAALQTPNPPNNFRSTAVSSSSVSLAWDPPSPNTATGYTLERKTGSGAYAQIATPTGSPYTDTGLSPSTAYTYRLKAVNAAGSSNGVTVDINTGVAAPGAPGGFSASVVTGTSTVVTLTWTPPSAGGPVQSYTLERSTDGGSSYLTLSTGLPASATTYADLSANALAAPRSALYRLTAVGAGGPGAPVTASAGGIPGLCNPAGPDIPTAATTGCFGAPFQWPLVATFGGLQPDGTFLAWYSTDPSGSGVFKNYLDYNQHKSSYAVVWNPAKGRTIDFDPNNGTPAGARPGSAFARVDNNRTDLFCAGQVIGPDGRFYVAGGNLGNFGDWYPGGWQTNIYDWRTQSWSAGPNMKGDPQYPYTPQAPGTSSVYPNAALYNLTSLDPNGQLTLNGGYNVGGRWYPSVITLSSGKLLINGGLGYFGNPYQNDGVTSWYTGVGNSGGDGLPKTKTPPYGDNVIPEVWDTTTNTLTQLTGARMDTLFSYDHYYPWMFQDPYNPNQAFMAGGETTAGYLNVTGTGYWTDVMSNALAYRHYGSAAMYQPGKILLVGGGGLPNDTPPKPSRKDATVLTLSPGNTVSVQPTANDMIAGRTHTDATLLPNGQVWVNGGNTDGANWSTANAVYTSEMWDPTTLAFTPMATATQPRIYHATATLMQDGTVLTVGGGGDGTTGCGATDAHGVPTAGLTCGINQFNAEIYYPPYLFKPDGSLAPRPTLLSLTSPSGTDGYGHPRVRAGDSLTLTTDRPAGNIARVTFLKLGSTTHAFNMGQNFNELTISSPSGNTLRVSAPGNYNVAPPGYYFLFVLDADGVPSVAQIVQMSR</sequence>
<feature type="domain" description="Fibronectin type-III" evidence="3">
    <location>
        <begin position="215"/>
        <end position="313"/>
    </location>
</feature>
<feature type="signal peptide" evidence="2">
    <location>
        <begin position="1"/>
        <end position="25"/>
    </location>
</feature>
<dbReference type="InterPro" id="IPR037293">
    <property type="entry name" value="Gal_Oxidase_central_sf"/>
</dbReference>
<keyword evidence="4" id="KW-0326">Glycosidase</keyword>
<name>A0A399F7S0_9DEIN</name>
<dbReference type="InterPro" id="IPR009880">
    <property type="entry name" value="Glyoxal_oxidase_N"/>
</dbReference>